<protein>
    <submittedName>
        <fullName evidence="2">Uncharacterized protein</fullName>
    </submittedName>
</protein>
<name>A0A5P2CV81_STRVZ</name>
<evidence type="ECO:0000256" key="1">
    <source>
        <dbReference type="SAM" id="MobiDB-lite"/>
    </source>
</evidence>
<dbReference type="AlphaFoldDB" id="A0A5P2CV81"/>
<accession>A0A5P2CV81</accession>
<proteinExistence type="predicted"/>
<feature type="region of interest" description="Disordered" evidence="1">
    <location>
        <begin position="1"/>
        <end position="41"/>
    </location>
</feature>
<reference evidence="2 3" key="1">
    <citation type="submission" date="2018-05" db="EMBL/GenBank/DDBJ databases">
        <title>Streptomyces venezuelae.</title>
        <authorList>
            <person name="Kim W."/>
            <person name="Lee N."/>
            <person name="Cho B.-K."/>
        </authorList>
    </citation>
    <scope>NUCLEOTIDE SEQUENCE [LARGE SCALE GENOMIC DNA]</scope>
    <source>
        <strain evidence="2 3">ATCC 21782</strain>
    </source>
</reference>
<organism evidence="2 3">
    <name type="scientific">Streptomyces venezuelae</name>
    <dbReference type="NCBI Taxonomy" id="54571"/>
    <lineage>
        <taxon>Bacteria</taxon>
        <taxon>Bacillati</taxon>
        <taxon>Actinomycetota</taxon>
        <taxon>Actinomycetes</taxon>
        <taxon>Kitasatosporales</taxon>
        <taxon>Streptomycetaceae</taxon>
        <taxon>Streptomyces</taxon>
    </lineage>
</organism>
<dbReference type="OrthoDB" id="3405463at2"/>
<dbReference type="Proteomes" id="UP000325211">
    <property type="component" value="Chromosome"/>
</dbReference>
<evidence type="ECO:0000313" key="2">
    <source>
        <dbReference type="EMBL" id="QES46816.1"/>
    </source>
</evidence>
<feature type="compositionally biased region" description="Low complexity" evidence="1">
    <location>
        <begin position="25"/>
        <end position="34"/>
    </location>
</feature>
<dbReference type="EMBL" id="CP029190">
    <property type="protein sequence ID" value="QES46816.1"/>
    <property type="molecule type" value="Genomic_DNA"/>
</dbReference>
<gene>
    <name evidence="2" type="ORF">DEJ50_02030</name>
</gene>
<evidence type="ECO:0000313" key="3">
    <source>
        <dbReference type="Proteomes" id="UP000325211"/>
    </source>
</evidence>
<sequence length="80" mass="8839">MTDLQERGFRQASIPRSRVRDPATAEDAPAPESPGTLDMPGKVADFLRTAELEPAERAAIVHTDNRCTDVPRGRTRRGPR</sequence>